<name>A0AA85FUD7_9TREM</name>
<protein>
    <submittedName>
        <fullName evidence="2">Uncharacterized protein</fullName>
    </submittedName>
</protein>
<dbReference type="Proteomes" id="UP000050792">
    <property type="component" value="Unassembled WGS sequence"/>
</dbReference>
<dbReference type="AlphaFoldDB" id="A0AA85FUD7"/>
<dbReference type="WBParaSite" id="SRDH1_64970.1">
    <property type="protein sequence ID" value="SRDH1_64970.1"/>
    <property type="gene ID" value="SRDH1_64970"/>
</dbReference>
<organism evidence="1 2">
    <name type="scientific">Schistosoma rodhaini</name>
    <dbReference type="NCBI Taxonomy" id="6188"/>
    <lineage>
        <taxon>Eukaryota</taxon>
        <taxon>Metazoa</taxon>
        <taxon>Spiralia</taxon>
        <taxon>Lophotrochozoa</taxon>
        <taxon>Platyhelminthes</taxon>
        <taxon>Trematoda</taxon>
        <taxon>Digenea</taxon>
        <taxon>Strigeidida</taxon>
        <taxon>Schistosomatoidea</taxon>
        <taxon>Schistosomatidae</taxon>
        <taxon>Schistosoma</taxon>
    </lineage>
</organism>
<reference evidence="1" key="1">
    <citation type="submission" date="2022-06" db="EMBL/GenBank/DDBJ databases">
        <authorList>
            <person name="Berger JAMES D."/>
            <person name="Berger JAMES D."/>
        </authorList>
    </citation>
    <scope>NUCLEOTIDE SEQUENCE [LARGE SCALE GENOMIC DNA]</scope>
</reference>
<keyword evidence="1" id="KW-1185">Reference proteome</keyword>
<proteinExistence type="predicted"/>
<sequence>MNKLKIYSEHNLSNKQIWSLKDFIGNRTISFDKHFRENKQEITSISVGIWKLRSPFRSIRLRKAIVNKH</sequence>
<evidence type="ECO:0000313" key="2">
    <source>
        <dbReference type="WBParaSite" id="SRDH1_64970.1"/>
    </source>
</evidence>
<accession>A0AA85FUD7</accession>
<evidence type="ECO:0000313" key="1">
    <source>
        <dbReference type="Proteomes" id="UP000050792"/>
    </source>
</evidence>
<reference evidence="2" key="2">
    <citation type="submission" date="2023-11" db="UniProtKB">
        <authorList>
            <consortium name="WormBaseParasite"/>
        </authorList>
    </citation>
    <scope>IDENTIFICATION</scope>
</reference>